<protein>
    <submittedName>
        <fullName evidence="6">MBL fold metallo-hydrolase</fullName>
    </submittedName>
</protein>
<feature type="region of interest" description="Disordered" evidence="4">
    <location>
        <begin position="378"/>
        <end position="403"/>
    </location>
</feature>
<evidence type="ECO:0000256" key="4">
    <source>
        <dbReference type="SAM" id="MobiDB-lite"/>
    </source>
</evidence>
<name>A0A927BQJ8_9BACL</name>
<evidence type="ECO:0000256" key="3">
    <source>
        <dbReference type="ARBA" id="ARBA00048505"/>
    </source>
</evidence>
<feature type="compositionally biased region" description="Basic and acidic residues" evidence="4">
    <location>
        <begin position="378"/>
        <end position="393"/>
    </location>
</feature>
<feature type="domain" description="Metallo-beta-lactamase" evidence="5">
    <location>
        <begin position="127"/>
        <end position="322"/>
    </location>
</feature>
<dbReference type="AlphaFoldDB" id="A0A927BQJ8"/>
<dbReference type="Pfam" id="PF12706">
    <property type="entry name" value="Lactamase_B_2"/>
    <property type="match status" value="1"/>
</dbReference>
<keyword evidence="7" id="KW-1185">Reference proteome</keyword>
<proteinExistence type="predicted"/>
<comment type="catalytic activity">
    <reaction evidence="1">
        <text>3',5'-cyclic CMP + H2O = CMP + H(+)</text>
        <dbReference type="Rhea" id="RHEA:72675"/>
        <dbReference type="ChEBI" id="CHEBI:15377"/>
        <dbReference type="ChEBI" id="CHEBI:15378"/>
        <dbReference type="ChEBI" id="CHEBI:58003"/>
        <dbReference type="ChEBI" id="CHEBI:60377"/>
    </reaction>
    <physiologicalReaction direction="left-to-right" evidence="1">
        <dbReference type="Rhea" id="RHEA:72676"/>
    </physiologicalReaction>
</comment>
<dbReference type="PANTHER" id="PTHR15032:SF4">
    <property type="entry name" value="N-ACYL-PHOSPHATIDYLETHANOLAMINE-HYDROLYZING PHOSPHOLIPASE D"/>
    <property type="match status" value="1"/>
</dbReference>
<accession>A0A927BQJ8</accession>
<feature type="compositionally biased region" description="Polar residues" evidence="4">
    <location>
        <begin position="68"/>
        <end position="85"/>
    </location>
</feature>
<dbReference type="EMBL" id="JACXIZ010000006">
    <property type="protein sequence ID" value="MBD2843865.1"/>
    <property type="molecule type" value="Genomic_DNA"/>
</dbReference>
<dbReference type="SUPFAM" id="SSF56281">
    <property type="entry name" value="Metallo-hydrolase/oxidoreductase"/>
    <property type="match status" value="1"/>
</dbReference>
<dbReference type="Proteomes" id="UP000621560">
    <property type="component" value="Unassembled WGS sequence"/>
</dbReference>
<dbReference type="Gene3D" id="3.60.15.10">
    <property type="entry name" value="Ribonuclease Z/Hydroxyacylglutathione hydrolase-like"/>
    <property type="match status" value="1"/>
</dbReference>
<feature type="compositionally biased region" description="Polar residues" evidence="4">
    <location>
        <begin position="52"/>
        <end position="62"/>
    </location>
</feature>
<reference evidence="6" key="1">
    <citation type="submission" date="2020-09" db="EMBL/GenBank/DDBJ databases">
        <title>A novel bacterium of genus Paenibacillus, isolated from South China Sea.</title>
        <authorList>
            <person name="Huang H."/>
            <person name="Mo K."/>
            <person name="Hu Y."/>
        </authorList>
    </citation>
    <scope>NUCLEOTIDE SEQUENCE</scope>
    <source>
        <strain evidence="6">IB182496</strain>
    </source>
</reference>
<feature type="compositionally biased region" description="Low complexity" evidence="4">
    <location>
        <begin position="15"/>
        <end position="42"/>
    </location>
</feature>
<organism evidence="6 7">
    <name type="scientific">Paenibacillus sabuli</name>
    <dbReference type="NCBI Taxonomy" id="2772509"/>
    <lineage>
        <taxon>Bacteria</taxon>
        <taxon>Bacillati</taxon>
        <taxon>Bacillota</taxon>
        <taxon>Bacilli</taxon>
        <taxon>Bacillales</taxon>
        <taxon>Paenibacillaceae</taxon>
        <taxon>Paenibacillus</taxon>
    </lineage>
</organism>
<dbReference type="PANTHER" id="PTHR15032">
    <property type="entry name" value="N-ACYL-PHOSPHATIDYLETHANOLAMINE-HYDROLYZING PHOSPHOLIPASE D"/>
    <property type="match status" value="1"/>
</dbReference>
<gene>
    <name evidence="6" type="ORF">IDH44_01560</name>
</gene>
<evidence type="ECO:0000256" key="1">
    <source>
        <dbReference type="ARBA" id="ARBA00034221"/>
    </source>
</evidence>
<sequence length="403" mass="43574">MRLGKAARLGEEEASSAGSSGRATATVAADAASAVRAVGATGPATSHDAASHGSTRAGSSVSEAVPQSAAQSDPLQAESGSQDNAQPGIVHSDAAASGAARTARSGAARVTWFGHSALLVELDGKTLLLDPMLGRAPSPVPWVGGRRYSAGLPAEPEQLPPIDAVILSHDHYDHLDYGTIRKLRHKVKHYYVPLGVGAHLRRWGVAEARITELDWWQEADADGLRLACTPAQHFSGRSLTDRGRTLWCSWVIAGAEQRLFFSGDSGYGAHFREIGERYGPFDLTMMECGQYDPRWADIHMLPEQTVQAQLDVRGKAMIPVHWGAFTLALHSWTDPVERVLRAAAEHELAVATPRIGETVEAGAEAYPMTPWWIEAERADAQAGTRHERPERERRMRKLCPPAK</sequence>
<evidence type="ECO:0000313" key="7">
    <source>
        <dbReference type="Proteomes" id="UP000621560"/>
    </source>
</evidence>
<evidence type="ECO:0000256" key="2">
    <source>
        <dbReference type="ARBA" id="ARBA00034301"/>
    </source>
</evidence>
<evidence type="ECO:0000313" key="6">
    <source>
        <dbReference type="EMBL" id="MBD2843865.1"/>
    </source>
</evidence>
<dbReference type="InterPro" id="IPR001279">
    <property type="entry name" value="Metallo-B-lactamas"/>
</dbReference>
<dbReference type="GO" id="GO:0005737">
    <property type="term" value="C:cytoplasm"/>
    <property type="evidence" value="ECO:0007669"/>
    <property type="project" value="TreeGrafter"/>
</dbReference>
<comment type="caution">
    <text evidence="6">The sequence shown here is derived from an EMBL/GenBank/DDBJ whole genome shotgun (WGS) entry which is preliminary data.</text>
</comment>
<feature type="region of interest" description="Disordered" evidence="4">
    <location>
        <begin position="1"/>
        <end position="97"/>
    </location>
</feature>
<evidence type="ECO:0000259" key="5">
    <source>
        <dbReference type="Pfam" id="PF12706"/>
    </source>
</evidence>
<comment type="function">
    <text evidence="2">Counteracts the endogenous Pycsar antiviral defense system. Phosphodiesterase that enables metal-dependent hydrolysis of host cyclic nucleotide Pycsar defense signals such as cCMP and cUMP.</text>
</comment>
<comment type="catalytic activity">
    <reaction evidence="3">
        <text>3',5'-cyclic UMP + H2O = UMP + H(+)</text>
        <dbReference type="Rhea" id="RHEA:70575"/>
        <dbReference type="ChEBI" id="CHEBI:15377"/>
        <dbReference type="ChEBI" id="CHEBI:15378"/>
        <dbReference type="ChEBI" id="CHEBI:57865"/>
        <dbReference type="ChEBI" id="CHEBI:184387"/>
    </reaction>
    <physiologicalReaction direction="left-to-right" evidence="3">
        <dbReference type="Rhea" id="RHEA:70576"/>
    </physiologicalReaction>
</comment>
<dbReference type="InterPro" id="IPR036866">
    <property type="entry name" value="RibonucZ/Hydroxyglut_hydro"/>
</dbReference>